<keyword evidence="2" id="KW-1185">Reference proteome</keyword>
<sequence length="117" mass="13436">MKFEWNGKQLNDLQMKLLEKSLLDFTAVSNKNIRDIFARSQQTGGTPVGDYLGGGGLRKSARYAKDEMGYLMDYGPHVEYGHRTVNGGYVPGQYFLKRNVDTQRPIYKQDLRNKLKE</sequence>
<dbReference type="Proteomes" id="UP000242754">
    <property type="component" value="Unassembled WGS sequence"/>
</dbReference>
<dbReference type="STRING" id="140314.SAMN04488076_103213"/>
<dbReference type="AlphaFoldDB" id="A0A143Y9V8"/>
<accession>A0A143Y9V8</accession>
<name>A0A143Y9V8_9LACT</name>
<dbReference type="OrthoDB" id="1850874at2"/>
<dbReference type="EMBL" id="FJNE01000001">
    <property type="protein sequence ID" value="CZQ83933.1"/>
    <property type="molecule type" value="Genomic_DNA"/>
</dbReference>
<protein>
    <submittedName>
        <fullName evidence="1">Uncharacterized protein</fullName>
    </submittedName>
</protein>
<reference evidence="1 2" key="1">
    <citation type="submission" date="2016-02" db="EMBL/GenBank/DDBJ databases">
        <authorList>
            <person name="Wen L."/>
            <person name="He K."/>
            <person name="Yang H."/>
        </authorList>
    </citation>
    <scope>NUCLEOTIDE SEQUENCE [LARGE SCALE GENOMIC DNA]</scope>
    <source>
        <strain evidence="1">Trichococcus palustris</strain>
    </source>
</reference>
<gene>
    <name evidence="1" type="ORF">Tpal_505</name>
</gene>
<proteinExistence type="predicted"/>
<evidence type="ECO:0000313" key="2">
    <source>
        <dbReference type="Proteomes" id="UP000242754"/>
    </source>
</evidence>
<dbReference type="RefSeq" id="WP_087030871.1">
    <property type="nucleotide sequence ID" value="NZ_FJNE01000001.1"/>
</dbReference>
<organism evidence="1 2">
    <name type="scientific">Trichococcus palustris</name>
    <dbReference type="NCBI Taxonomy" id="140314"/>
    <lineage>
        <taxon>Bacteria</taxon>
        <taxon>Bacillati</taxon>
        <taxon>Bacillota</taxon>
        <taxon>Bacilli</taxon>
        <taxon>Lactobacillales</taxon>
        <taxon>Carnobacteriaceae</taxon>
        <taxon>Trichococcus</taxon>
    </lineage>
</organism>
<evidence type="ECO:0000313" key="1">
    <source>
        <dbReference type="EMBL" id="CZQ83933.1"/>
    </source>
</evidence>